<evidence type="ECO:0000313" key="8">
    <source>
        <dbReference type="EMBL" id="UFP95913.1"/>
    </source>
</evidence>
<dbReference type="PROSITE" id="PS50043">
    <property type="entry name" value="HTH_LUXR_2"/>
    <property type="match status" value="1"/>
</dbReference>
<dbReference type="InterPro" id="IPR011006">
    <property type="entry name" value="CheY-like_superfamily"/>
</dbReference>
<evidence type="ECO:0000259" key="7">
    <source>
        <dbReference type="PROSITE" id="PS50110"/>
    </source>
</evidence>
<name>A0ABY3PQU8_9CYAN</name>
<reference evidence="8 9" key="1">
    <citation type="journal article" date="2021" name="Genome Biol. Evol.">
        <title>Complete Genome Sequencing of a Novel Gloeobacter Species from a Waterfall Cave in Mexico.</title>
        <authorList>
            <person name="Saw J.H."/>
            <person name="Cardona T."/>
            <person name="Montejano G."/>
        </authorList>
    </citation>
    <scope>NUCLEOTIDE SEQUENCE [LARGE SCALE GENOMIC DNA]</scope>
    <source>
        <strain evidence="8">MG652769</strain>
    </source>
</reference>
<keyword evidence="1 5" id="KW-0597">Phosphoprotein</keyword>
<keyword evidence="3" id="KW-0238">DNA-binding</keyword>
<dbReference type="InterPro" id="IPR000792">
    <property type="entry name" value="Tscrpt_reg_LuxR_C"/>
</dbReference>
<feature type="domain" description="HTH luxR-type" evidence="6">
    <location>
        <begin position="143"/>
        <end position="208"/>
    </location>
</feature>
<evidence type="ECO:0000256" key="1">
    <source>
        <dbReference type="ARBA" id="ARBA00022553"/>
    </source>
</evidence>
<gene>
    <name evidence="8" type="ORF">ISF26_06740</name>
</gene>
<sequence length="212" mass="23330">MTRKTRVLLIEDDPVFRVGLRVIFEQSGVAELVGEAGEGEIALALCWQMQPDVVLLDLGLPGAMGAREIVASLKERHPGIKILALTSHADGPSVQQLLQAGIDGYCVKGIEPEQLLQAIHQVRSGHTWWDGRVAAYLRSGPEPERRDYQLTPRERQVLGLLANGLSNQQIGRQLFISVGTVQVHVHTILRKLGARDRTQAAILAIQEGLMDR</sequence>
<protein>
    <submittedName>
        <fullName evidence="8">Response regulator transcription factor</fullName>
    </submittedName>
</protein>
<keyword evidence="4" id="KW-0804">Transcription</keyword>
<dbReference type="PROSITE" id="PS50110">
    <property type="entry name" value="RESPONSE_REGULATORY"/>
    <property type="match status" value="1"/>
</dbReference>
<feature type="domain" description="Response regulatory" evidence="7">
    <location>
        <begin position="6"/>
        <end position="123"/>
    </location>
</feature>
<keyword evidence="2" id="KW-0805">Transcription regulation</keyword>
<evidence type="ECO:0000256" key="4">
    <source>
        <dbReference type="ARBA" id="ARBA00023163"/>
    </source>
</evidence>
<dbReference type="CDD" id="cd06170">
    <property type="entry name" value="LuxR_C_like"/>
    <property type="match status" value="1"/>
</dbReference>
<dbReference type="SUPFAM" id="SSF52172">
    <property type="entry name" value="CheY-like"/>
    <property type="match status" value="1"/>
</dbReference>
<dbReference type="SMART" id="SM00421">
    <property type="entry name" value="HTH_LUXR"/>
    <property type="match status" value="1"/>
</dbReference>
<dbReference type="InterPro" id="IPR058245">
    <property type="entry name" value="NreC/VraR/RcsB-like_REC"/>
</dbReference>
<dbReference type="Gene3D" id="3.40.50.2300">
    <property type="match status" value="1"/>
</dbReference>
<evidence type="ECO:0000259" key="6">
    <source>
        <dbReference type="PROSITE" id="PS50043"/>
    </source>
</evidence>
<evidence type="ECO:0000256" key="5">
    <source>
        <dbReference type="PROSITE-ProRule" id="PRU00169"/>
    </source>
</evidence>
<evidence type="ECO:0000313" key="9">
    <source>
        <dbReference type="Proteomes" id="UP001054846"/>
    </source>
</evidence>
<dbReference type="PRINTS" id="PR00038">
    <property type="entry name" value="HTHLUXR"/>
</dbReference>
<accession>A0ABY3PQU8</accession>
<dbReference type="CDD" id="cd17535">
    <property type="entry name" value="REC_NarL-like"/>
    <property type="match status" value="1"/>
</dbReference>
<dbReference type="EMBL" id="CP063845">
    <property type="protein sequence ID" value="UFP95913.1"/>
    <property type="molecule type" value="Genomic_DNA"/>
</dbReference>
<keyword evidence="9" id="KW-1185">Reference proteome</keyword>
<evidence type="ECO:0000256" key="3">
    <source>
        <dbReference type="ARBA" id="ARBA00023125"/>
    </source>
</evidence>
<proteinExistence type="predicted"/>
<dbReference type="SMART" id="SM00448">
    <property type="entry name" value="REC"/>
    <property type="match status" value="1"/>
</dbReference>
<organism evidence="8 9">
    <name type="scientific">Gloeobacter morelensis MG652769</name>
    <dbReference type="NCBI Taxonomy" id="2781736"/>
    <lineage>
        <taxon>Bacteria</taxon>
        <taxon>Bacillati</taxon>
        <taxon>Cyanobacteriota</taxon>
        <taxon>Cyanophyceae</taxon>
        <taxon>Gloeobacterales</taxon>
        <taxon>Gloeobacteraceae</taxon>
        <taxon>Gloeobacter</taxon>
        <taxon>Gloeobacter morelensis</taxon>
    </lineage>
</organism>
<dbReference type="Pfam" id="PF00196">
    <property type="entry name" value="GerE"/>
    <property type="match status" value="1"/>
</dbReference>
<dbReference type="Proteomes" id="UP001054846">
    <property type="component" value="Chromosome"/>
</dbReference>
<dbReference type="InterPro" id="IPR039420">
    <property type="entry name" value="WalR-like"/>
</dbReference>
<feature type="modified residue" description="4-aspartylphosphate" evidence="5">
    <location>
        <position position="57"/>
    </location>
</feature>
<dbReference type="InterPro" id="IPR016032">
    <property type="entry name" value="Sig_transdc_resp-reg_C-effctor"/>
</dbReference>
<dbReference type="PANTHER" id="PTHR43214">
    <property type="entry name" value="TWO-COMPONENT RESPONSE REGULATOR"/>
    <property type="match status" value="1"/>
</dbReference>
<dbReference type="SUPFAM" id="SSF46894">
    <property type="entry name" value="C-terminal effector domain of the bipartite response regulators"/>
    <property type="match status" value="1"/>
</dbReference>
<evidence type="ECO:0000256" key="2">
    <source>
        <dbReference type="ARBA" id="ARBA00023015"/>
    </source>
</evidence>
<dbReference type="Pfam" id="PF00072">
    <property type="entry name" value="Response_reg"/>
    <property type="match status" value="1"/>
</dbReference>
<dbReference type="RefSeq" id="WP_230843145.1">
    <property type="nucleotide sequence ID" value="NZ_CP063845.1"/>
</dbReference>
<dbReference type="InterPro" id="IPR001789">
    <property type="entry name" value="Sig_transdc_resp-reg_receiver"/>
</dbReference>
<dbReference type="PANTHER" id="PTHR43214:SF41">
    <property type="entry name" value="NITRATE_NITRITE RESPONSE REGULATOR PROTEIN NARP"/>
    <property type="match status" value="1"/>
</dbReference>